<organism evidence="2 3">
    <name type="scientific">Candidatus Coproplasma excrementigallinarum</name>
    <dbReference type="NCBI Taxonomy" id="2840747"/>
    <lineage>
        <taxon>Bacteria</taxon>
        <taxon>Bacillati</taxon>
        <taxon>Bacillota</taxon>
        <taxon>Clostridia</taxon>
        <taxon>Eubacteriales</taxon>
        <taxon>Candidatus Coproplasma</taxon>
    </lineage>
</organism>
<dbReference type="SUPFAM" id="SSF53448">
    <property type="entry name" value="Nucleotide-diphospho-sugar transferases"/>
    <property type="match status" value="1"/>
</dbReference>
<proteinExistence type="predicted"/>
<dbReference type="AlphaFoldDB" id="A0A9D1MK64"/>
<name>A0A9D1MK64_9FIRM</name>
<evidence type="ECO:0000313" key="3">
    <source>
        <dbReference type="Proteomes" id="UP000824110"/>
    </source>
</evidence>
<evidence type="ECO:0000259" key="1">
    <source>
        <dbReference type="Pfam" id="PF17994"/>
    </source>
</evidence>
<dbReference type="InterPro" id="IPR040492">
    <property type="entry name" value="GlfT2_N"/>
</dbReference>
<dbReference type="EMBL" id="DVNE01000047">
    <property type="protein sequence ID" value="HIU61990.1"/>
    <property type="molecule type" value="Genomic_DNA"/>
</dbReference>
<dbReference type="Gene3D" id="3.90.550.60">
    <property type="match status" value="1"/>
</dbReference>
<dbReference type="Pfam" id="PF17994">
    <property type="entry name" value="Glft2_N"/>
    <property type="match status" value="1"/>
</dbReference>
<sequence length="584" mass="67416">MKIFDIIFKNDLEGAEKLFVKGGTYDGEKNCLAIERQTADFETYFNLLPAWEYALYCGIEKVRLDLQAKGSYLLELNERLKNGACRRLAAYECDGNCSVPLDISGILRGGYVFFRVTAHGRCEIYGGAWRAEKEAERNVKIGIVICTYRREEYVAANLERVAAAMELEPEFTERLHFFVIDNAKTLKLADGDFYTVIQNRNLGGSGGFTRGICEVCADRSFTHFLLMDDDIYFDFCTLKRTYALLSMLKEEYANATIGGAMMYMDRPCVQHAFGEKYNGLRAISFNSRLDMTLPENLIKNECIPEPDYFGWWYCCMPVNTVEKYGLPFPFFIKFDDIEYCLRAMETPIITSGLAVWHQDFTLKYSPTLEYYKRNEAVNAVLHQNAGALKMAVRFAYFAFKALTMKNYEASELLLRGYDDFFRGPQFFLEADSVRVNEQVREHLPQWLTPEEIAVQCGIAPSAEDIPEHPNTGKLFNLLRTAISAENFLPAFFFSKKPAVTSATNPCATDCFLKRTVIYFDKQTQKGYICRLDVKKRRLLRRKSIKYFFRIIFSYRKMCRIYSEGAKKMCSRLNWDRLFFGTGEH</sequence>
<evidence type="ECO:0000313" key="2">
    <source>
        <dbReference type="EMBL" id="HIU61990.1"/>
    </source>
</evidence>
<dbReference type="InterPro" id="IPR029044">
    <property type="entry name" value="Nucleotide-diphossugar_trans"/>
</dbReference>
<feature type="domain" description="Galactofuranosyltransferase GlfT2 N-terminal" evidence="1">
    <location>
        <begin position="36"/>
        <end position="131"/>
    </location>
</feature>
<gene>
    <name evidence="2" type="ORF">IAB69_05030</name>
</gene>
<comment type="caution">
    <text evidence="2">The sequence shown here is derived from an EMBL/GenBank/DDBJ whole genome shotgun (WGS) entry which is preliminary data.</text>
</comment>
<reference evidence="2" key="1">
    <citation type="submission" date="2020-10" db="EMBL/GenBank/DDBJ databases">
        <authorList>
            <person name="Gilroy R."/>
        </authorList>
    </citation>
    <scope>NUCLEOTIDE SEQUENCE</scope>
    <source>
        <strain evidence="2">CHK195-12923</strain>
    </source>
</reference>
<accession>A0A9D1MK64</accession>
<reference evidence="2" key="2">
    <citation type="journal article" date="2021" name="PeerJ">
        <title>Extensive microbial diversity within the chicken gut microbiome revealed by metagenomics and culture.</title>
        <authorList>
            <person name="Gilroy R."/>
            <person name="Ravi A."/>
            <person name="Getino M."/>
            <person name="Pursley I."/>
            <person name="Horton D.L."/>
            <person name="Alikhan N.F."/>
            <person name="Baker D."/>
            <person name="Gharbi K."/>
            <person name="Hall N."/>
            <person name="Watson M."/>
            <person name="Adriaenssens E.M."/>
            <person name="Foster-Nyarko E."/>
            <person name="Jarju S."/>
            <person name="Secka A."/>
            <person name="Antonio M."/>
            <person name="Oren A."/>
            <person name="Chaudhuri R.R."/>
            <person name="La Ragione R."/>
            <person name="Hildebrand F."/>
            <person name="Pallen M.J."/>
        </authorList>
    </citation>
    <scope>NUCLEOTIDE SEQUENCE</scope>
    <source>
        <strain evidence="2">CHK195-12923</strain>
    </source>
</reference>
<protein>
    <submittedName>
        <fullName evidence="2">Glycosyltransferase family 2 protein</fullName>
    </submittedName>
</protein>
<dbReference type="Proteomes" id="UP000824110">
    <property type="component" value="Unassembled WGS sequence"/>
</dbReference>